<gene>
    <name evidence="2" type="ORF">PCOR1329_LOCUS39527</name>
</gene>
<sequence length="136" mass="15253">MGHPDKFVRIIGTAIFVQSRVDVKCEFYDFFRDAKFSLWWLPEVNNMCRLRPTTTASSGQDGGMNFNFALHRTVNVSEVVLSHNTMPDSTNVIAVASPVFQGAIASREPTSPATTSRTSRPTTSAWWAASWTRPRR</sequence>
<organism evidence="2 3">
    <name type="scientific">Prorocentrum cordatum</name>
    <dbReference type="NCBI Taxonomy" id="2364126"/>
    <lineage>
        <taxon>Eukaryota</taxon>
        <taxon>Sar</taxon>
        <taxon>Alveolata</taxon>
        <taxon>Dinophyceae</taxon>
        <taxon>Prorocentrales</taxon>
        <taxon>Prorocentraceae</taxon>
        <taxon>Prorocentrum</taxon>
    </lineage>
</organism>
<evidence type="ECO:0000313" key="2">
    <source>
        <dbReference type="EMBL" id="CAK0845872.1"/>
    </source>
</evidence>
<keyword evidence="3" id="KW-1185">Reference proteome</keyword>
<feature type="region of interest" description="Disordered" evidence="1">
    <location>
        <begin position="106"/>
        <end position="136"/>
    </location>
</feature>
<comment type="caution">
    <text evidence="2">The sequence shown here is derived from an EMBL/GenBank/DDBJ whole genome shotgun (WGS) entry which is preliminary data.</text>
</comment>
<dbReference type="Proteomes" id="UP001189429">
    <property type="component" value="Unassembled WGS sequence"/>
</dbReference>
<evidence type="ECO:0000256" key="1">
    <source>
        <dbReference type="SAM" id="MobiDB-lite"/>
    </source>
</evidence>
<evidence type="ECO:0000313" key="3">
    <source>
        <dbReference type="Proteomes" id="UP001189429"/>
    </source>
</evidence>
<protein>
    <submittedName>
        <fullName evidence="2">Uncharacterized protein</fullName>
    </submittedName>
</protein>
<accession>A0ABN9TIT4</accession>
<feature type="compositionally biased region" description="Low complexity" evidence="1">
    <location>
        <begin position="106"/>
        <end position="125"/>
    </location>
</feature>
<dbReference type="EMBL" id="CAUYUJ010014772">
    <property type="protein sequence ID" value="CAK0845872.1"/>
    <property type="molecule type" value="Genomic_DNA"/>
</dbReference>
<name>A0ABN9TIT4_9DINO</name>
<proteinExistence type="predicted"/>
<reference evidence="2" key="1">
    <citation type="submission" date="2023-10" db="EMBL/GenBank/DDBJ databases">
        <authorList>
            <person name="Chen Y."/>
            <person name="Shah S."/>
            <person name="Dougan E. K."/>
            <person name="Thang M."/>
            <person name="Chan C."/>
        </authorList>
    </citation>
    <scope>NUCLEOTIDE SEQUENCE [LARGE SCALE GENOMIC DNA]</scope>
</reference>